<dbReference type="EMBL" id="CAFBOL010000038">
    <property type="protein sequence ID" value="CAB4992787.1"/>
    <property type="molecule type" value="Genomic_DNA"/>
</dbReference>
<keyword evidence="1" id="KW-0540">Nuclease</keyword>
<evidence type="ECO:0000313" key="5">
    <source>
        <dbReference type="EMBL" id="CAB4363160.1"/>
    </source>
</evidence>
<evidence type="ECO:0000313" key="7">
    <source>
        <dbReference type="EMBL" id="CAB4804119.1"/>
    </source>
</evidence>
<evidence type="ECO:0000313" key="6">
    <source>
        <dbReference type="EMBL" id="CAB4729655.1"/>
    </source>
</evidence>
<dbReference type="PANTHER" id="PTHR42646:SF2">
    <property type="entry name" value="5'-3' EXONUCLEASE FAMILY PROTEIN"/>
    <property type="match status" value="1"/>
</dbReference>
<keyword evidence="3" id="KW-0238">DNA-binding</keyword>
<dbReference type="AlphaFoldDB" id="A0A6J6A645"/>
<dbReference type="Pfam" id="PF01367">
    <property type="entry name" value="5_3_exonuc"/>
    <property type="match status" value="1"/>
</dbReference>
<organism evidence="5">
    <name type="scientific">freshwater metagenome</name>
    <dbReference type="NCBI Taxonomy" id="449393"/>
    <lineage>
        <taxon>unclassified sequences</taxon>
        <taxon>metagenomes</taxon>
        <taxon>ecological metagenomes</taxon>
    </lineage>
</organism>
<proteinExistence type="predicted"/>
<dbReference type="InterPro" id="IPR036279">
    <property type="entry name" value="5-3_exonuclease_C_sf"/>
</dbReference>
<dbReference type="EMBL" id="CAFBMT010000004">
    <property type="protein sequence ID" value="CAB4921536.1"/>
    <property type="molecule type" value="Genomic_DNA"/>
</dbReference>
<dbReference type="InterPro" id="IPR008918">
    <property type="entry name" value="HhH2"/>
</dbReference>
<dbReference type="InterPro" id="IPR020046">
    <property type="entry name" value="5-3_exonucl_a-hlix_arch_N"/>
</dbReference>
<accession>A0A6J6A645</accession>
<dbReference type="SMART" id="SM00475">
    <property type="entry name" value="53EXOc"/>
    <property type="match status" value="1"/>
</dbReference>
<feature type="domain" description="5'-3' exonuclease" evidence="4">
    <location>
        <begin position="5"/>
        <end position="263"/>
    </location>
</feature>
<evidence type="ECO:0000256" key="1">
    <source>
        <dbReference type="ARBA" id="ARBA00022722"/>
    </source>
</evidence>
<dbReference type="InterPro" id="IPR020045">
    <property type="entry name" value="DNA_polI_H3TH"/>
</dbReference>
<dbReference type="EMBL" id="CAESGF010000004">
    <property type="protein sequence ID" value="CAB4363160.1"/>
    <property type="molecule type" value="Genomic_DNA"/>
</dbReference>
<protein>
    <submittedName>
        <fullName evidence="5">Unannotated protein</fullName>
    </submittedName>
</protein>
<dbReference type="GO" id="GO:0033567">
    <property type="term" value="P:DNA replication, Okazaki fragment processing"/>
    <property type="evidence" value="ECO:0007669"/>
    <property type="project" value="InterPro"/>
</dbReference>
<dbReference type="GO" id="GO:0008409">
    <property type="term" value="F:5'-3' exonuclease activity"/>
    <property type="evidence" value="ECO:0007669"/>
    <property type="project" value="InterPro"/>
</dbReference>
<dbReference type="EMBL" id="CAFAAV010000013">
    <property type="protein sequence ID" value="CAB4804119.1"/>
    <property type="molecule type" value="Genomic_DNA"/>
</dbReference>
<dbReference type="InterPro" id="IPR002421">
    <property type="entry name" value="5-3_exonuclease"/>
</dbReference>
<dbReference type="InterPro" id="IPR029060">
    <property type="entry name" value="PIN-like_dom_sf"/>
</dbReference>
<dbReference type="Pfam" id="PF02739">
    <property type="entry name" value="5_3_exonuc_N"/>
    <property type="match status" value="1"/>
</dbReference>
<dbReference type="EMBL" id="CAEZYF010000012">
    <property type="protein sequence ID" value="CAB4729655.1"/>
    <property type="molecule type" value="Genomic_DNA"/>
</dbReference>
<dbReference type="PANTHER" id="PTHR42646">
    <property type="entry name" value="FLAP ENDONUCLEASE XNI"/>
    <property type="match status" value="1"/>
</dbReference>
<gene>
    <name evidence="6" type="ORF">UFOPK2656_02016</name>
    <name evidence="7" type="ORF">UFOPK3099_00298</name>
    <name evidence="8" type="ORF">UFOPK3267_00117</name>
    <name evidence="9" type="ORF">UFOPK3651_00884</name>
    <name evidence="10" type="ORF">UFOPK3931_01581</name>
    <name evidence="5" type="ORF">UFOPK4189_00941</name>
</gene>
<dbReference type="GO" id="GO:0017108">
    <property type="term" value="F:5'-flap endonuclease activity"/>
    <property type="evidence" value="ECO:0007669"/>
    <property type="project" value="InterPro"/>
</dbReference>
<reference evidence="5" key="1">
    <citation type="submission" date="2020-05" db="EMBL/GenBank/DDBJ databases">
        <authorList>
            <person name="Chiriac C."/>
            <person name="Salcher M."/>
            <person name="Ghai R."/>
            <person name="Kavagutti S V."/>
        </authorList>
    </citation>
    <scope>NUCLEOTIDE SEQUENCE</scope>
</reference>
<dbReference type="CDD" id="cd09898">
    <property type="entry name" value="H3TH_53EXO"/>
    <property type="match status" value="1"/>
</dbReference>
<evidence type="ECO:0000313" key="9">
    <source>
        <dbReference type="EMBL" id="CAB4921536.1"/>
    </source>
</evidence>
<sequence length="295" mass="31071">MTLQVHLVDGTYELFRQHFGQVARHGSAGPYDAAVGVVGSTLQLVASGATHVGVASDHVIESFRNDLYAGYKTSAGMDPVLLHQIPVMEEALIACGFTTWPMVQWEADDALGAAAAVAAADERVGRVLIVTPDKDLGQCVVGTRVVQYDRRKDEILDEAAVVAKFGVPPSSIADYLALVGDAADGFPGLPGWGAKSASTVLAKFGNIDAIPQSAADWGLPGLRGAEKLAATLRDQMADALLFRTIATVALDVPVGVVDDWRWQGPTAGFAEVAARLGAPDLAARARRVWEKASAR</sequence>
<dbReference type="EMBL" id="CAFBIY010000003">
    <property type="protein sequence ID" value="CAB4846142.1"/>
    <property type="molecule type" value="Genomic_DNA"/>
</dbReference>
<keyword evidence="2" id="KW-0378">Hydrolase</keyword>
<evidence type="ECO:0000313" key="10">
    <source>
        <dbReference type="EMBL" id="CAB4992787.1"/>
    </source>
</evidence>
<evidence type="ECO:0000256" key="3">
    <source>
        <dbReference type="ARBA" id="ARBA00023125"/>
    </source>
</evidence>
<dbReference type="SUPFAM" id="SSF88723">
    <property type="entry name" value="PIN domain-like"/>
    <property type="match status" value="1"/>
</dbReference>
<dbReference type="SUPFAM" id="SSF47807">
    <property type="entry name" value="5' to 3' exonuclease, C-terminal subdomain"/>
    <property type="match status" value="1"/>
</dbReference>
<dbReference type="GO" id="GO:0003677">
    <property type="term" value="F:DNA binding"/>
    <property type="evidence" value="ECO:0007669"/>
    <property type="project" value="UniProtKB-KW"/>
</dbReference>
<evidence type="ECO:0000313" key="8">
    <source>
        <dbReference type="EMBL" id="CAB4846142.1"/>
    </source>
</evidence>
<evidence type="ECO:0000256" key="2">
    <source>
        <dbReference type="ARBA" id="ARBA00022801"/>
    </source>
</evidence>
<evidence type="ECO:0000259" key="4">
    <source>
        <dbReference type="SMART" id="SM00475"/>
    </source>
</evidence>
<dbReference type="Gene3D" id="3.40.50.1010">
    <property type="entry name" value="5'-nuclease"/>
    <property type="match status" value="1"/>
</dbReference>
<dbReference type="SMART" id="SM00279">
    <property type="entry name" value="HhH2"/>
    <property type="match status" value="1"/>
</dbReference>
<dbReference type="Gene3D" id="1.10.150.20">
    <property type="entry name" value="5' to 3' exonuclease, C-terminal subdomain"/>
    <property type="match status" value="1"/>
</dbReference>
<dbReference type="InterPro" id="IPR038969">
    <property type="entry name" value="FEN"/>
</dbReference>
<name>A0A6J6A645_9ZZZZ</name>